<comment type="pathway">
    <text evidence="2">Cofactor biosynthesis; thiamine diphosphate biosynthesis; thiamine diphosphate from thiamine phosphate: step 1/1.</text>
</comment>
<evidence type="ECO:0000259" key="3">
    <source>
        <dbReference type="Pfam" id="PF00586"/>
    </source>
</evidence>
<feature type="binding site" evidence="2">
    <location>
        <position position="296"/>
    </location>
    <ligand>
        <name>substrate</name>
    </ligand>
</feature>
<feature type="binding site" evidence="2">
    <location>
        <position position="27"/>
    </location>
    <ligand>
        <name>Mg(2+)</name>
        <dbReference type="ChEBI" id="CHEBI:18420"/>
        <label>3</label>
    </ligand>
</feature>
<dbReference type="OrthoDB" id="9802811at2"/>
<keyword evidence="6" id="KW-1185">Reference proteome</keyword>
<feature type="binding site" evidence="2">
    <location>
        <position position="72"/>
    </location>
    <ligand>
        <name>Mg(2+)</name>
        <dbReference type="ChEBI" id="CHEBI:18420"/>
        <label>3</label>
    </ligand>
</feature>
<reference evidence="5 6" key="1">
    <citation type="submission" date="2016-04" db="EMBL/GenBank/DDBJ databases">
        <title>Genome analysis of Thermosulfurimonas dismutans, the first thermophilic sulfur-disproportionating bacterium of the phylum Thermodesulfobacteria.</title>
        <authorList>
            <person name="Mardanov A.V."/>
            <person name="Beletsky A.V."/>
            <person name="Kadnikov V.V."/>
            <person name="Slobodkin A.I."/>
            <person name="Ravin N.V."/>
        </authorList>
    </citation>
    <scope>NUCLEOTIDE SEQUENCE [LARGE SCALE GENOMIC DNA]</scope>
    <source>
        <strain evidence="5 6">S95</strain>
    </source>
</reference>
<dbReference type="HAMAP" id="MF_02128">
    <property type="entry name" value="TMP_kinase"/>
    <property type="match status" value="1"/>
</dbReference>
<dbReference type="GO" id="GO:0009229">
    <property type="term" value="P:thiamine diphosphate biosynthetic process"/>
    <property type="evidence" value="ECO:0007669"/>
    <property type="project" value="UniProtKB-UniRule"/>
</dbReference>
<dbReference type="SUPFAM" id="SSF56042">
    <property type="entry name" value="PurM C-terminal domain-like"/>
    <property type="match status" value="1"/>
</dbReference>
<dbReference type="InterPro" id="IPR036921">
    <property type="entry name" value="PurM-like_N_sf"/>
</dbReference>
<dbReference type="GO" id="GO:0009228">
    <property type="term" value="P:thiamine biosynthetic process"/>
    <property type="evidence" value="ECO:0007669"/>
    <property type="project" value="UniProtKB-KW"/>
</dbReference>
<evidence type="ECO:0000256" key="1">
    <source>
        <dbReference type="ARBA" id="ARBA00022977"/>
    </source>
</evidence>
<dbReference type="Pfam" id="PF02769">
    <property type="entry name" value="AIRS_C"/>
    <property type="match status" value="1"/>
</dbReference>
<feature type="binding site" evidence="2">
    <location>
        <position position="206"/>
    </location>
    <ligand>
        <name>Mg(2+)</name>
        <dbReference type="ChEBI" id="CHEBI:18420"/>
        <label>3</label>
    </ligand>
</feature>
<feature type="binding site" evidence="2">
    <location>
        <position position="43"/>
    </location>
    <ligand>
        <name>Mg(2+)</name>
        <dbReference type="ChEBI" id="CHEBI:18420"/>
        <label>1</label>
    </ligand>
</feature>
<keyword evidence="2 5" id="KW-0808">Transferase</keyword>
<dbReference type="NCBIfam" id="TIGR01379">
    <property type="entry name" value="thiL"/>
    <property type="match status" value="1"/>
</dbReference>
<comment type="caution">
    <text evidence="2">Lacks conserved residue(s) required for the propagation of feature annotation.</text>
</comment>
<feature type="binding site" evidence="2">
    <location>
        <position position="143"/>
    </location>
    <ligand>
        <name>ATP</name>
        <dbReference type="ChEBI" id="CHEBI:30616"/>
    </ligand>
</feature>
<gene>
    <name evidence="2" type="primary">thiL</name>
    <name evidence="5" type="ORF">TDIS_0774</name>
</gene>
<proteinExistence type="inferred from homology"/>
<comment type="miscellaneous">
    <text evidence="2">Reaction mechanism of ThiL seems to utilize a direct, inline transfer of the gamma-phosphate of ATP to TMP rather than a phosphorylated enzyme intermediate.</text>
</comment>
<protein>
    <recommendedName>
        <fullName evidence="2">Thiamine-monophosphate kinase</fullName>
        <shortName evidence="2">TMP kinase</shortName>
        <shortName evidence="2">Thiamine-phosphate kinase</shortName>
        <ecNumber evidence="2">2.7.4.16</ecNumber>
    </recommendedName>
</protein>
<keyword evidence="1 2" id="KW-0784">Thiamine biosynthesis</keyword>
<feature type="domain" description="PurM-like N-terminal" evidence="3">
    <location>
        <begin position="26"/>
        <end position="123"/>
    </location>
</feature>
<evidence type="ECO:0000313" key="6">
    <source>
        <dbReference type="Proteomes" id="UP000078390"/>
    </source>
</evidence>
<feature type="domain" description="PurM-like C-terminal" evidence="4">
    <location>
        <begin position="148"/>
        <end position="282"/>
    </location>
</feature>
<dbReference type="EMBL" id="LWLG01000003">
    <property type="protein sequence ID" value="OAQ21122.1"/>
    <property type="molecule type" value="Genomic_DNA"/>
</dbReference>
<dbReference type="PANTHER" id="PTHR30270">
    <property type="entry name" value="THIAMINE-MONOPHOSPHATE KINASE"/>
    <property type="match status" value="1"/>
</dbReference>
<keyword evidence="2" id="KW-0460">Magnesium</keyword>
<feature type="binding site" evidence="2">
    <location>
        <position position="41"/>
    </location>
    <ligand>
        <name>Mg(2+)</name>
        <dbReference type="ChEBI" id="CHEBI:18420"/>
        <label>4</label>
    </ligand>
</feature>
<feature type="binding site" evidence="2">
    <location>
        <position position="43"/>
    </location>
    <ligand>
        <name>Mg(2+)</name>
        <dbReference type="ChEBI" id="CHEBI:18420"/>
        <label>2</label>
    </ligand>
</feature>
<comment type="catalytic activity">
    <reaction evidence="2">
        <text>thiamine phosphate + ATP = thiamine diphosphate + ADP</text>
        <dbReference type="Rhea" id="RHEA:15913"/>
        <dbReference type="ChEBI" id="CHEBI:30616"/>
        <dbReference type="ChEBI" id="CHEBI:37575"/>
        <dbReference type="ChEBI" id="CHEBI:58937"/>
        <dbReference type="ChEBI" id="CHEBI:456216"/>
        <dbReference type="EC" id="2.7.4.16"/>
    </reaction>
</comment>
<dbReference type="GO" id="GO:0009030">
    <property type="term" value="F:thiamine-phosphate kinase activity"/>
    <property type="evidence" value="ECO:0007669"/>
    <property type="project" value="UniProtKB-UniRule"/>
</dbReference>
<feature type="binding site" evidence="2">
    <location>
        <position position="102"/>
    </location>
    <ligand>
        <name>ATP</name>
        <dbReference type="ChEBI" id="CHEBI:30616"/>
    </ligand>
</feature>
<organism evidence="5 6">
    <name type="scientific">Thermosulfurimonas dismutans</name>
    <dbReference type="NCBI Taxonomy" id="999894"/>
    <lineage>
        <taxon>Bacteria</taxon>
        <taxon>Pseudomonadati</taxon>
        <taxon>Thermodesulfobacteriota</taxon>
        <taxon>Thermodesulfobacteria</taxon>
        <taxon>Thermodesulfobacteriales</taxon>
        <taxon>Thermodesulfobacteriaceae</taxon>
        <taxon>Thermosulfurimonas</taxon>
    </lineage>
</organism>
<comment type="similarity">
    <text evidence="2">Belongs to the thiamine-monophosphate kinase family.</text>
</comment>
<dbReference type="UniPathway" id="UPA00060">
    <property type="reaction ID" value="UER00142"/>
</dbReference>
<dbReference type="Proteomes" id="UP000078390">
    <property type="component" value="Unassembled WGS sequence"/>
</dbReference>
<dbReference type="GO" id="GO:0005524">
    <property type="term" value="F:ATP binding"/>
    <property type="evidence" value="ECO:0007669"/>
    <property type="project" value="UniProtKB-UniRule"/>
</dbReference>
<keyword evidence="2" id="KW-0479">Metal-binding</keyword>
<keyword evidence="2 5" id="KW-0418">Kinase</keyword>
<evidence type="ECO:0000259" key="4">
    <source>
        <dbReference type="Pfam" id="PF02769"/>
    </source>
</evidence>
<feature type="binding site" evidence="2">
    <location>
        <position position="72"/>
    </location>
    <ligand>
        <name>Mg(2+)</name>
        <dbReference type="ChEBI" id="CHEBI:18420"/>
        <label>2</label>
    </ligand>
</feature>
<evidence type="ECO:0000313" key="5">
    <source>
        <dbReference type="EMBL" id="OAQ21122.1"/>
    </source>
</evidence>
<feature type="binding site" evidence="2">
    <location>
        <position position="247"/>
    </location>
    <ligand>
        <name>substrate</name>
    </ligand>
</feature>
<dbReference type="GO" id="GO:0000287">
    <property type="term" value="F:magnesium ion binding"/>
    <property type="evidence" value="ECO:0007669"/>
    <property type="project" value="UniProtKB-UniRule"/>
</dbReference>
<dbReference type="STRING" id="999894.TDIS_0774"/>
<keyword evidence="2" id="KW-0067">ATP-binding</keyword>
<dbReference type="Pfam" id="PF00586">
    <property type="entry name" value="AIRS"/>
    <property type="match status" value="1"/>
</dbReference>
<dbReference type="InterPro" id="IPR010918">
    <property type="entry name" value="PurM-like_C_dom"/>
</dbReference>
<name>A0A179D6P8_9BACT</name>
<dbReference type="PANTHER" id="PTHR30270:SF0">
    <property type="entry name" value="THIAMINE-MONOPHOSPHATE KINASE"/>
    <property type="match status" value="1"/>
</dbReference>
<dbReference type="PIRSF" id="PIRSF005303">
    <property type="entry name" value="Thiam_monoph_kin"/>
    <property type="match status" value="1"/>
</dbReference>
<dbReference type="InterPro" id="IPR016188">
    <property type="entry name" value="PurM-like_N"/>
</dbReference>
<feature type="binding site" evidence="2">
    <location>
        <position position="208"/>
    </location>
    <ligand>
        <name>ATP</name>
        <dbReference type="ChEBI" id="CHEBI:30616"/>
    </ligand>
</feature>
<feature type="binding site" evidence="2">
    <location>
        <begin position="119"/>
        <end position="120"/>
    </location>
    <ligand>
        <name>ATP</name>
        <dbReference type="ChEBI" id="CHEBI:30616"/>
    </ligand>
</feature>
<dbReference type="Gene3D" id="3.90.650.10">
    <property type="entry name" value="PurM-like C-terminal domain"/>
    <property type="match status" value="1"/>
</dbReference>
<evidence type="ECO:0000256" key="2">
    <source>
        <dbReference type="HAMAP-Rule" id="MF_02128"/>
    </source>
</evidence>
<dbReference type="SUPFAM" id="SSF55326">
    <property type="entry name" value="PurM N-terminal domain-like"/>
    <property type="match status" value="1"/>
</dbReference>
<feature type="binding site" evidence="2">
    <location>
        <position position="27"/>
    </location>
    <ligand>
        <name>Mg(2+)</name>
        <dbReference type="ChEBI" id="CHEBI:18420"/>
        <label>4</label>
    </ligand>
</feature>
<dbReference type="PATRIC" id="fig|999894.6.peg.772"/>
<accession>A0A179D6P8</accession>
<keyword evidence="2" id="KW-0547">Nucleotide-binding</keyword>
<feature type="binding site" evidence="2">
    <location>
        <position position="72"/>
    </location>
    <ligand>
        <name>Mg(2+)</name>
        <dbReference type="ChEBI" id="CHEBI:18420"/>
        <label>4</label>
    </ligand>
</feature>
<dbReference type="InterPro" id="IPR036676">
    <property type="entry name" value="PurM-like_C_sf"/>
</dbReference>
<comment type="function">
    <text evidence="2">Catalyzes the ATP-dependent phosphorylation of thiamine-monophosphate (TMP) to form thiamine-pyrophosphate (TPP), the active form of vitamin B1.</text>
</comment>
<feature type="binding site" evidence="2">
    <location>
        <position position="50"/>
    </location>
    <ligand>
        <name>substrate</name>
    </ligand>
</feature>
<dbReference type="AlphaFoldDB" id="A0A179D6P8"/>
<feature type="binding site" evidence="2">
    <location>
        <position position="209"/>
    </location>
    <ligand>
        <name>Mg(2+)</name>
        <dbReference type="ChEBI" id="CHEBI:18420"/>
        <label>5</label>
    </ligand>
</feature>
<dbReference type="InterPro" id="IPR006283">
    <property type="entry name" value="ThiL-like"/>
</dbReference>
<dbReference type="Gene3D" id="3.30.1330.10">
    <property type="entry name" value="PurM-like, N-terminal domain"/>
    <property type="match status" value="1"/>
</dbReference>
<sequence>MRESEFLLRIRPYLYEKEGLVSSADEDCAVIAEGQAFRLYTVDALVEDIHFKWSYFTPYALGFKLAAVNLSDIAAMGGIPEWALLTLGFPEPPRGDFIEGFYRGLVEGLSRFGARLVGGDTVRSPVFWAALFLSGRTENPILRKGASPGDLIYVSRSLGASAAALRYFLSGEEPPEFLRKAHLFPEPEISLGRLLSEKALASAMMDVSDGLLLDLSKLCRTSEVGAEIEEVPVAPGATEEEALSGGEDYALIFTVPKEKERFLLESVDRPLYRLGKIISQKEKIYLYGRPVAPEGFDHFELG</sequence>
<dbReference type="EC" id="2.7.4.16" evidence="2"/>
<dbReference type="CDD" id="cd02194">
    <property type="entry name" value="ThiL"/>
    <property type="match status" value="1"/>
</dbReference>
<feature type="binding site" evidence="2">
    <location>
        <position position="120"/>
    </location>
    <ligand>
        <name>Mg(2+)</name>
        <dbReference type="ChEBI" id="CHEBI:18420"/>
        <label>1</label>
    </ligand>
</feature>
<comment type="caution">
    <text evidence="5">The sequence shown here is derived from an EMBL/GenBank/DDBJ whole genome shotgun (WGS) entry which is preliminary data.</text>
</comment>